<accession>A0A938BP89</accession>
<proteinExistence type="predicted"/>
<reference evidence="1" key="1">
    <citation type="submission" date="2019-03" db="EMBL/GenBank/DDBJ databases">
        <title>Lake Tanganyika Metagenome-Assembled Genomes (MAGs).</title>
        <authorList>
            <person name="Tran P."/>
        </authorList>
    </citation>
    <scope>NUCLEOTIDE SEQUENCE</scope>
    <source>
        <strain evidence="1">K_DeepCast_150m_m2_040</strain>
    </source>
</reference>
<protein>
    <submittedName>
        <fullName evidence="1">Uncharacterized protein</fullName>
    </submittedName>
</protein>
<dbReference type="AlphaFoldDB" id="A0A938BP89"/>
<sequence>MKGIRLEPARGLLDNFTHTELARMVKRSRLEIALPRSRAALANLITKHLDLDEILEGLRHLFPARRSARSQTPRAVRLHELAPLHGSATVQAYSRSRPQLGRVLLGRSQDCIALSFNSAPLFLENRWPIIVREDGPVPRSRLYAAFVRPGRVHPSAEAVPPRTKPYLLDEGEYQLRNGRLRFELAQAGPISFQMTLLRERPPAGRSEYLFEPIV</sequence>
<organism evidence="1 2">
    <name type="scientific">candidate division WOR-3 bacterium</name>
    <dbReference type="NCBI Taxonomy" id="2052148"/>
    <lineage>
        <taxon>Bacteria</taxon>
        <taxon>Bacteria division WOR-3</taxon>
    </lineage>
</organism>
<gene>
    <name evidence="1" type="ORF">FJY68_03705</name>
</gene>
<comment type="caution">
    <text evidence="1">The sequence shown here is derived from an EMBL/GenBank/DDBJ whole genome shotgun (WGS) entry which is preliminary data.</text>
</comment>
<dbReference type="EMBL" id="VGIR01000014">
    <property type="protein sequence ID" value="MBM3330941.1"/>
    <property type="molecule type" value="Genomic_DNA"/>
</dbReference>
<dbReference type="Proteomes" id="UP000779900">
    <property type="component" value="Unassembled WGS sequence"/>
</dbReference>
<evidence type="ECO:0000313" key="1">
    <source>
        <dbReference type="EMBL" id="MBM3330941.1"/>
    </source>
</evidence>
<name>A0A938BP89_UNCW3</name>
<evidence type="ECO:0000313" key="2">
    <source>
        <dbReference type="Proteomes" id="UP000779900"/>
    </source>
</evidence>